<dbReference type="GO" id="GO:0006508">
    <property type="term" value="P:proteolysis"/>
    <property type="evidence" value="ECO:0007669"/>
    <property type="project" value="UniProtKB-KW"/>
</dbReference>
<dbReference type="EMBL" id="MCFG01000024">
    <property type="protein sequence ID" value="ORX86180.1"/>
    <property type="molecule type" value="Genomic_DNA"/>
</dbReference>
<keyword evidence="3 7" id="KW-0479">Metal-binding</keyword>
<dbReference type="AlphaFoldDB" id="A0A1Y1XK88"/>
<dbReference type="InterPro" id="IPR045090">
    <property type="entry name" value="Pept_M3A_M3B"/>
</dbReference>
<evidence type="ECO:0000256" key="5">
    <source>
        <dbReference type="ARBA" id="ARBA00022833"/>
    </source>
</evidence>
<dbReference type="Pfam" id="PF01432">
    <property type="entry name" value="Peptidase_M3"/>
    <property type="match status" value="1"/>
</dbReference>
<evidence type="ECO:0000256" key="4">
    <source>
        <dbReference type="ARBA" id="ARBA00022801"/>
    </source>
</evidence>
<comment type="similarity">
    <text evidence="1 7">Belongs to the peptidase M3 family.</text>
</comment>
<dbReference type="Proteomes" id="UP000193944">
    <property type="component" value="Unassembled WGS sequence"/>
</dbReference>
<dbReference type="Gene3D" id="1.10.1370.10">
    <property type="entry name" value="Neurolysin, domain 3"/>
    <property type="match status" value="1"/>
</dbReference>
<feature type="domain" description="Peptidase M3A/M3B catalytic" evidence="8">
    <location>
        <begin position="44"/>
        <end position="489"/>
    </location>
</feature>
<dbReference type="InterPro" id="IPR024079">
    <property type="entry name" value="MetalloPept_cat_dom_sf"/>
</dbReference>
<dbReference type="InterPro" id="IPR001567">
    <property type="entry name" value="Pept_M3A_M3B_dom"/>
</dbReference>
<gene>
    <name evidence="9" type="ORF">BCR32DRAFT_199208</name>
</gene>
<accession>A0A1Y1XK88</accession>
<dbReference type="GO" id="GO:0004222">
    <property type="term" value="F:metalloendopeptidase activity"/>
    <property type="evidence" value="ECO:0007669"/>
    <property type="project" value="InterPro"/>
</dbReference>
<organism evidence="9 10">
    <name type="scientific">Anaeromyces robustus</name>
    <dbReference type="NCBI Taxonomy" id="1754192"/>
    <lineage>
        <taxon>Eukaryota</taxon>
        <taxon>Fungi</taxon>
        <taxon>Fungi incertae sedis</taxon>
        <taxon>Chytridiomycota</taxon>
        <taxon>Chytridiomycota incertae sedis</taxon>
        <taxon>Neocallimastigomycetes</taxon>
        <taxon>Neocallimastigales</taxon>
        <taxon>Neocallimastigaceae</taxon>
        <taxon>Anaeromyces</taxon>
    </lineage>
</organism>
<dbReference type="Gene3D" id="3.40.390.10">
    <property type="entry name" value="Collagenase (Catalytic Domain)"/>
    <property type="match status" value="1"/>
</dbReference>
<dbReference type="GO" id="GO:0006518">
    <property type="term" value="P:peptide metabolic process"/>
    <property type="evidence" value="ECO:0007669"/>
    <property type="project" value="TreeGrafter"/>
</dbReference>
<name>A0A1Y1XK88_9FUNG</name>
<dbReference type="PANTHER" id="PTHR11804:SF84">
    <property type="entry name" value="SACCHAROLYSIN"/>
    <property type="match status" value="1"/>
</dbReference>
<sequence>VVFSEDELDGLSKNMLDNYEKTTKDGKEAYIIKVSEANSSDIILYAKNENTRRTFKNIQDKICEPNAERMKEIINIRTEIAKASGYETFSDYQLKDYMAKDLKTVLNFLEDLKQRLKPIFKNHINKLLELKNDEKIKLNETTSDLGMWDYYYYNRIYMEKEYNIDYEEIKEYFPIDSSVSEIIKIFEELYSIKCIKNENPLVWHDDVQQYEVYDSKTNNFMGTFYLDLYRRESKYNGGETLPLRIYTKKEDGSEEYPVSVLLLNFSKSTTSVPTLLSSSDLIVFVHEFGHLLHSINIKSKWFANIESIYRSDYTEMPSQMQENFIWEPLILERISHHYQDYNKKLPKKLIDSLIETRNVSNYMYYITVLGISLGDIKLYSKGEMSKDFDITKYWSDIQSDVVMLDSDIFREFEHMADLMPSTYYTYLWSLVLAQDVYSKITENGIINPEIGMKYRETILKSDGTVEPMEHVKQFLGREPNNDAFIETLGI</sequence>
<proteinExistence type="inferred from homology"/>
<evidence type="ECO:0000313" key="10">
    <source>
        <dbReference type="Proteomes" id="UP000193944"/>
    </source>
</evidence>
<protein>
    <submittedName>
        <fullName evidence="9">Zincin</fullName>
    </submittedName>
</protein>
<dbReference type="InterPro" id="IPR024077">
    <property type="entry name" value="Neurolysin/TOP_dom2"/>
</dbReference>
<evidence type="ECO:0000256" key="2">
    <source>
        <dbReference type="ARBA" id="ARBA00022670"/>
    </source>
</evidence>
<evidence type="ECO:0000313" key="9">
    <source>
        <dbReference type="EMBL" id="ORX86180.1"/>
    </source>
</evidence>
<keyword evidence="5 7" id="KW-0862">Zinc</keyword>
<keyword evidence="10" id="KW-1185">Reference proteome</keyword>
<dbReference type="PANTHER" id="PTHR11804">
    <property type="entry name" value="PROTEASE M3 THIMET OLIGOPEPTIDASE-RELATED"/>
    <property type="match status" value="1"/>
</dbReference>
<reference evidence="9 10" key="1">
    <citation type="submission" date="2016-08" db="EMBL/GenBank/DDBJ databases">
        <title>A Parts List for Fungal Cellulosomes Revealed by Comparative Genomics.</title>
        <authorList>
            <consortium name="DOE Joint Genome Institute"/>
            <person name="Haitjema C.H."/>
            <person name="Gilmore S.P."/>
            <person name="Henske J.K."/>
            <person name="Solomon K.V."/>
            <person name="De Groot R."/>
            <person name="Kuo A."/>
            <person name="Mondo S.J."/>
            <person name="Salamov A.A."/>
            <person name="Labutti K."/>
            <person name="Zhao Z."/>
            <person name="Chiniquy J."/>
            <person name="Barry K."/>
            <person name="Brewer H.M."/>
            <person name="Purvine S.O."/>
            <person name="Wright A.T."/>
            <person name="Boxma B."/>
            <person name="Van Alen T."/>
            <person name="Hackstein J.H."/>
            <person name="Baker S.E."/>
            <person name="Grigoriev I.V."/>
            <person name="O'Malley M.A."/>
        </authorList>
    </citation>
    <scope>NUCLEOTIDE SEQUENCE [LARGE SCALE GENOMIC DNA]</scope>
    <source>
        <strain evidence="9 10">S4</strain>
    </source>
</reference>
<keyword evidence="2 7" id="KW-0645">Protease</keyword>
<evidence type="ECO:0000256" key="3">
    <source>
        <dbReference type="ARBA" id="ARBA00022723"/>
    </source>
</evidence>
<evidence type="ECO:0000259" key="8">
    <source>
        <dbReference type="Pfam" id="PF01432"/>
    </source>
</evidence>
<evidence type="ECO:0000256" key="6">
    <source>
        <dbReference type="ARBA" id="ARBA00023049"/>
    </source>
</evidence>
<comment type="cofactor">
    <cofactor evidence="7">
        <name>Zn(2+)</name>
        <dbReference type="ChEBI" id="CHEBI:29105"/>
    </cofactor>
    <text evidence="7">Binds 1 zinc ion.</text>
</comment>
<dbReference type="GO" id="GO:0046872">
    <property type="term" value="F:metal ion binding"/>
    <property type="evidence" value="ECO:0007669"/>
    <property type="project" value="UniProtKB-UniRule"/>
</dbReference>
<comment type="caution">
    <text evidence="9">The sequence shown here is derived from an EMBL/GenBank/DDBJ whole genome shotgun (WGS) entry which is preliminary data.</text>
</comment>
<evidence type="ECO:0000256" key="7">
    <source>
        <dbReference type="RuleBase" id="RU003435"/>
    </source>
</evidence>
<reference evidence="9 10" key="2">
    <citation type="submission" date="2016-08" db="EMBL/GenBank/DDBJ databases">
        <title>Pervasive Adenine N6-methylation of Active Genes in Fungi.</title>
        <authorList>
            <consortium name="DOE Joint Genome Institute"/>
            <person name="Mondo S.J."/>
            <person name="Dannebaum R.O."/>
            <person name="Kuo R.C."/>
            <person name="Labutti K."/>
            <person name="Haridas S."/>
            <person name="Kuo A."/>
            <person name="Salamov A."/>
            <person name="Ahrendt S.R."/>
            <person name="Lipzen A."/>
            <person name="Sullivan W."/>
            <person name="Andreopoulos W.B."/>
            <person name="Clum A."/>
            <person name="Lindquist E."/>
            <person name="Daum C."/>
            <person name="Ramamoorthy G.K."/>
            <person name="Gryganskyi A."/>
            <person name="Culley D."/>
            <person name="Magnuson J.K."/>
            <person name="James T.Y."/>
            <person name="O'Malley M.A."/>
            <person name="Stajich J.E."/>
            <person name="Spatafora J.W."/>
            <person name="Visel A."/>
            <person name="Grigoriev I.V."/>
        </authorList>
    </citation>
    <scope>NUCLEOTIDE SEQUENCE [LARGE SCALE GENOMIC DNA]</scope>
    <source>
        <strain evidence="9 10">S4</strain>
    </source>
</reference>
<evidence type="ECO:0000256" key="1">
    <source>
        <dbReference type="ARBA" id="ARBA00006040"/>
    </source>
</evidence>
<keyword evidence="4 7" id="KW-0378">Hydrolase</keyword>
<dbReference type="SUPFAM" id="SSF55486">
    <property type="entry name" value="Metalloproteases ('zincins'), catalytic domain"/>
    <property type="match status" value="1"/>
</dbReference>
<keyword evidence="6 7" id="KW-0482">Metalloprotease</keyword>
<dbReference type="OrthoDB" id="534666at2759"/>
<feature type="non-terminal residue" evidence="9">
    <location>
        <position position="1"/>
    </location>
</feature>